<dbReference type="OrthoDB" id="2831558at2759"/>
<dbReference type="RefSeq" id="XP_018186443.1">
    <property type="nucleotide sequence ID" value="XM_018335379.1"/>
</dbReference>
<name>A0A165FEK2_XYLHT</name>
<dbReference type="EMBL" id="KV407462">
    <property type="protein sequence ID" value="KZF20888.1"/>
    <property type="molecule type" value="Genomic_DNA"/>
</dbReference>
<keyword evidence="5" id="KW-0496">Mitochondrion</keyword>
<evidence type="ECO:0000256" key="3">
    <source>
        <dbReference type="ARBA" id="ARBA00016197"/>
    </source>
</evidence>
<dbReference type="InterPro" id="IPR002575">
    <property type="entry name" value="Aminoglycoside_PTrfase"/>
</dbReference>
<dbReference type="PANTHER" id="PTHR36091:SF1">
    <property type="entry name" value="ALTERED INHERITANCE OF MITOCHONDRIA PROTEIN 9, MITOCHONDRIAL"/>
    <property type="match status" value="1"/>
</dbReference>
<sequence length="512" mass="58320">MSTNREMDASSEYHTKPDPVNYTSGRWLRGDKLQRDARHIKFDFDALCRRVIELCPGAELIASYVKMEGGFNRVFIFTMDNSKQIVARLPFVPAGPPTLVTASEVATIKYLQTRTSIPVPSILDWSNDARNRIGAEYIIMEHAVGVQLHKIWPAMADDQQVRCIDAIYRKLKEVVDMDFPAFGCLYFADTPLDPASKIFLDEDFCIGPHCGPRYWDCNVGEPRYYHRTRPNRGPWTNLNAYCDGLIDAGLSRIPLIDSETEKQPLYQGSVRTHNTLLECGRAVLKQMSADPRIQDAATPVLFHPDLHKRNIFVSEEDPAELTAILDWQAGSIEPAFWYADEVPDFATPVDPDHDLCTRAFNLCSQFLTPKLSGPRSMDENLFRPFRYSYRTWKDGAVALRHELIETSRHWTELGFVGTCAYAKPTLEELSVHQKEYRYFEAAQNLRRDLSSLLDIASDGWVPLENWEATKSAQKDTFIGILHAVSTNEPSGDDEPIQTEQDLKSIWPFDLDD</sequence>
<evidence type="ECO:0000256" key="1">
    <source>
        <dbReference type="ARBA" id="ARBA00004173"/>
    </source>
</evidence>
<dbReference type="InterPro" id="IPR011009">
    <property type="entry name" value="Kinase-like_dom_sf"/>
</dbReference>
<dbReference type="GO" id="GO:0005739">
    <property type="term" value="C:mitochondrion"/>
    <property type="evidence" value="ECO:0007669"/>
    <property type="project" value="UniProtKB-SubCell"/>
</dbReference>
<dbReference type="SUPFAM" id="SSF56112">
    <property type="entry name" value="Protein kinase-like (PK-like)"/>
    <property type="match status" value="1"/>
</dbReference>
<dbReference type="GeneID" id="28900516"/>
<dbReference type="AlphaFoldDB" id="A0A165FEK2"/>
<comment type="subcellular location">
    <subcellularLocation>
        <location evidence="1">Mitochondrion</location>
    </subcellularLocation>
</comment>
<evidence type="ECO:0000313" key="8">
    <source>
        <dbReference type="EMBL" id="KZF20888.1"/>
    </source>
</evidence>
<keyword evidence="9" id="KW-1185">Reference proteome</keyword>
<accession>A0A165FEK2</accession>
<dbReference type="OMA" id="QGSIDRH"/>
<dbReference type="InterPro" id="IPR051035">
    <property type="entry name" value="Mito_inheritance_9"/>
</dbReference>
<reference evidence="8 9" key="1">
    <citation type="journal article" date="2016" name="Fungal Biol.">
        <title>The genome of Xylona heveae provides a window into fungal endophytism.</title>
        <authorList>
            <person name="Gazis R."/>
            <person name="Kuo A."/>
            <person name="Riley R."/>
            <person name="LaButti K."/>
            <person name="Lipzen A."/>
            <person name="Lin J."/>
            <person name="Amirebrahimi M."/>
            <person name="Hesse C.N."/>
            <person name="Spatafora J.W."/>
            <person name="Henrissat B."/>
            <person name="Hainaut M."/>
            <person name="Grigoriev I.V."/>
            <person name="Hibbett D.S."/>
        </authorList>
    </citation>
    <scope>NUCLEOTIDE SEQUENCE [LARGE SCALE GENOMIC DNA]</scope>
    <source>
        <strain evidence="8 9">TC161</strain>
    </source>
</reference>
<proteinExistence type="inferred from homology"/>
<keyword evidence="4" id="KW-0809">Transit peptide</keyword>
<organism evidence="8 9">
    <name type="scientific">Xylona heveae (strain CBS 132557 / TC161)</name>
    <dbReference type="NCBI Taxonomy" id="1328760"/>
    <lineage>
        <taxon>Eukaryota</taxon>
        <taxon>Fungi</taxon>
        <taxon>Dikarya</taxon>
        <taxon>Ascomycota</taxon>
        <taxon>Pezizomycotina</taxon>
        <taxon>Xylonomycetes</taxon>
        <taxon>Xylonales</taxon>
        <taxon>Xylonaceae</taxon>
        <taxon>Xylona</taxon>
    </lineage>
</organism>
<comment type="similarity">
    <text evidence="2">Belongs to the AIM9 family.</text>
</comment>
<gene>
    <name evidence="8" type="ORF">L228DRAFT_270155</name>
</gene>
<evidence type="ECO:0000256" key="4">
    <source>
        <dbReference type="ARBA" id="ARBA00022946"/>
    </source>
</evidence>
<evidence type="ECO:0000259" key="7">
    <source>
        <dbReference type="Pfam" id="PF01636"/>
    </source>
</evidence>
<protein>
    <recommendedName>
        <fullName evidence="3">Altered inheritance of mitochondria protein 9, mitochondrial</fullName>
    </recommendedName>
    <alternativeName>
        <fullName evidence="6">Found in mitochondrial proteome protein 29</fullName>
    </alternativeName>
</protein>
<evidence type="ECO:0000256" key="6">
    <source>
        <dbReference type="ARBA" id="ARBA00031849"/>
    </source>
</evidence>
<dbReference type="Pfam" id="PF01636">
    <property type="entry name" value="APH"/>
    <property type="match status" value="1"/>
</dbReference>
<dbReference type="PANTHER" id="PTHR36091">
    <property type="entry name" value="ALTERED INHERITANCE OF MITOCHONDRIA PROTEIN 9, MITOCHONDRIAL"/>
    <property type="match status" value="1"/>
</dbReference>
<dbReference type="InParanoid" id="A0A165FEK2"/>
<evidence type="ECO:0000256" key="2">
    <source>
        <dbReference type="ARBA" id="ARBA00005543"/>
    </source>
</evidence>
<evidence type="ECO:0000313" key="9">
    <source>
        <dbReference type="Proteomes" id="UP000076632"/>
    </source>
</evidence>
<feature type="domain" description="Aminoglycoside phosphotransferase" evidence="7">
    <location>
        <begin position="72"/>
        <end position="330"/>
    </location>
</feature>
<dbReference type="STRING" id="1328760.A0A165FEK2"/>
<dbReference type="Proteomes" id="UP000076632">
    <property type="component" value="Unassembled WGS sequence"/>
</dbReference>
<evidence type="ECO:0000256" key="5">
    <source>
        <dbReference type="ARBA" id="ARBA00023128"/>
    </source>
</evidence>